<dbReference type="AlphaFoldDB" id="A0A1G6P2A0"/>
<keyword evidence="1" id="KW-0812">Transmembrane</keyword>
<evidence type="ECO:0000313" key="3">
    <source>
        <dbReference type="Proteomes" id="UP000199039"/>
    </source>
</evidence>
<evidence type="ECO:0000256" key="1">
    <source>
        <dbReference type="SAM" id="Phobius"/>
    </source>
</evidence>
<keyword evidence="1" id="KW-0472">Membrane</keyword>
<keyword evidence="1" id="KW-1133">Transmembrane helix</keyword>
<dbReference type="Proteomes" id="UP000199039">
    <property type="component" value="Unassembled WGS sequence"/>
</dbReference>
<dbReference type="EMBL" id="FMYH01000003">
    <property type="protein sequence ID" value="SDC73734.1"/>
    <property type="molecule type" value="Genomic_DNA"/>
</dbReference>
<gene>
    <name evidence="2" type="ORF">SAMN05216410_2285</name>
</gene>
<protein>
    <submittedName>
        <fullName evidence="2">Uncharacterized protein</fullName>
    </submittedName>
</protein>
<proteinExistence type="predicted"/>
<sequence length="213" mass="22500">MPQSYPPAQIPSFDTPVSAPVSVRPAIEGAHLIGAGDHSITPARRRRSPIAVVLLSVLLVAALGAGAYLAVLSNQWHDRSAAWESESRMLGEKVANLTTDLSGITAELTLAREQLATAQTRITELADEKAQVGDDRENQKILASDIQAVAQEALKVSASLGDCIASQNTVLGYLTAPDTATPEVLQTSIDQANTVCMAAIDAYNSLQKDLANQ</sequence>
<accession>A0A1G6P2A0</accession>
<feature type="transmembrane region" description="Helical" evidence="1">
    <location>
        <begin position="50"/>
        <end position="71"/>
    </location>
</feature>
<organism evidence="2 3">
    <name type="scientific">Sanguibacter gelidistatuariae</name>
    <dbReference type="NCBI Taxonomy" id="1814289"/>
    <lineage>
        <taxon>Bacteria</taxon>
        <taxon>Bacillati</taxon>
        <taxon>Actinomycetota</taxon>
        <taxon>Actinomycetes</taxon>
        <taxon>Micrococcales</taxon>
        <taxon>Sanguibacteraceae</taxon>
        <taxon>Sanguibacter</taxon>
    </lineage>
</organism>
<dbReference type="STRING" id="1814289.SAMN05216410_2285"/>
<evidence type="ECO:0000313" key="2">
    <source>
        <dbReference type="EMBL" id="SDC73734.1"/>
    </source>
</evidence>
<dbReference type="RefSeq" id="WP_093183217.1">
    <property type="nucleotide sequence ID" value="NZ_FMYH01000003.1"/>
</dbReference>
<name>A0A1G6P2A0_9MICO</name>
<keyword evidence="3" id="KW-1185">Reference proteome</keyword>
<reference evidence="2 3" key="1">
    <citation type="submission" date="2016-09" db="EMBL/GenBank/DDBJ databases">
        <authorList>
            <person name="Capua I."/>
            <person name="De Benedictis P."/>
            <person name="Joannis T."/>
            <person name="Lombin L.H."/>
            <person name="Cattoli G."/>
        </authorList>
    </citation>
    <scope>NUCLEOTIDE SEQUENCE [LARGE SCALE GENOMIC DNA]</scope>
    <source>
        <strain evidence="2 3">ISLP-3</strain>
    </source>
</reference>